<comment type="similarity">
    <text evidence="2">Belongs to the ABC transporter superfamily. ABCG family. Eye pigment precursor importer (TC 3.A.1.204) subfamily.</text>
</comment>
<dbReference type="Pfam" id="PF01061">
    <property type="entry name" value="ABC2_membrane"/>
    <property type="match status" value="1"/>
</dbReference>
<dbReference type="AlphaFoldDB" id="A0A0B0NLK4"/>
<dbReference type="Proteomes" id="UP000032142">
    <property type="component" value="Unassembled WGS sequence"/>
</dbReference>
<accession>A0A0B0NLK4</accession>
<keyword evidence="3" id="KW-0813">Transport</keyword>
<feature type="transmembrane region" description="Helical" evidence="10">
    <location>
        <begin position="426"/>
        <end position="447"/>
    </location>
</feature>
<name>A0A0B0NLK4_GOSAR</name>
<dbReference type="InterPro" id="IPR003593">
    <property type="entry name" value="AAA+_ATPase"/>
</dbReference>
<evidence type="ECO:0000313" key="12">
    <source>
        <dbReference type="EMBL" id="KHG11961.1"/>
    </source>
</evidence>
<evidence type="ECO:0000256" key="1">
    <source>
        <dbReference type="ARBA" id="ARBA00004141"/>
    </source>
</evidence>
<feature type="compositionally biased region" description="Basic and acidic residues" evidence="9">
    <location>
        <begin position="1"/>
        <end position="12"/>
    </location>
</feature>
<keyword evidence="7 10" id="KW-1133">Transmembrane helix</keyword>
<dbReference type="PANTHER" id="PTHR48042">
    <property type="entry name" value="ABC TRANSPORTER G FAMILY MEMBER 11"/>
    <property type="match status" value="1"/>
</dbReference>
<dbReference type="SUPFAM" id="SSF52540">
    <property type="entry name" value="P-loop containing nucleoside triphosphate hydrolases"/>
    <property type="match status" value="1"/>
</dbReference>
<keyword evidence="4 10" id="KW-0812">Transmembrane</keyword>
<reference evidence="13" key="1">
    <citation type="submission" date="2014-09" db="EMBL/GenBank/DDBJ databases">
        <authorList>
            <person name="Mudge J."/>
            <person name="Ramaraj T."/>
            <person name="Lindquist I.E."/>
            <person name="Bharti A.K."/>
            <person name="Sundararajan A."/>
            <person name="Cameron C.T."/>
            <person name="Woodward J.E."/>
            <person name="May G.D."/>
            <person name="Brubaker C."/>
            <person name="Broadhvest J."/>
            <person name="Wilkins T.A."/>
        </authorList>
    </citation>
    <scope>NUCLEOTIDE SEQUENCE</scope>
    <source>
        <strain evidence="13">cv. AKA8401</strain>
    </source>
</reference>
<evidence type="ECO:0000259" key="11">
    <source>
        <dbReference type="PROSITE" id="PS50893"/>
    </source>
</evidence>
<evidence type="ECO:0000256" key="2">
    <source>
        <dbReference type="ARBA" id="ARBA00005814"/>
    </source>
</evidence>
<evidence type="ECO:0000256" key="10">
    <source>
        <dbReference type="SAM" id="Phobius"/>
    </source>
</evidence>
<feature type="region of interest" description="Disordered" evidence="9">
    <location>
        <begin position="82"/>
        <end position="115"/>
    </location>
</feature>
<feature type="compositionally biased region" description="Low complexity" evidence="9">
    <location>
        <begin position="21"/>
        <end position="45"/>
    </location>
</feature>
<feature type="transmembrane region" description="Helical" evidence="10">
    <location>
        <begin position="654"/>
        <end position="676"/>
    </location>
</feature>
<feature type="transmembrane region" description="Helical" evidence="10">
    <location>
        <begin position="500"/>
        <end position="527"/>
    </location>
</feature>
<feature type="transmembrane region" description="Helical" evidence="10">
    <location>
        <begin position="539"/>
        <end position="558"/>
    </location>
</feature>
<evidence type="ECO:0000256" key="9">
    <source>
        <dbReference type="SAM" id="MobiDB-lite"/>
    </source>
</evidence>
<keyword evidence="8 10" id="KW-0472">Membrane</keyword>
<evidence type="ECO:0000256" key="4">
    <source>
        <dbReference type="ARBA" id="ARBA00022692"/>
    </source>
</evidence>
<evidence type="ECO:0000256" key="6">
    <source>
        <dbReference type="ARBA" id="ARBA00022840"/>
    </source>
</evidence>
<keyword evidence="13" id="KW-1185">Reference proteome</keyword>
<dbReference type="GO" id="GO:0140359">
    <property type="term" value="F:ABC-type transporter activity"/>
    <property type="evidence" value="ECO:0007669"/>
    <property type="project" value="InterPro"/>
</dbReference>
<dbReference type="GO" id="GO:0016020">
    <property type="term" value="C:membrane"/>
    <property type="evidence" value="ECO:0007669"/>
    <property type="project" value="UniProtKB-SubCell"/>
</dbReference>
<protein>
    <submittedName>
        <fullName evidence="12">ABC transporter G family member 3</fullName>
    </submittedName>
</protein>
<dbReference type="GO" id="GO:0005524">
    <property type="term" value="F:ATP binding"/>
    <property type="evidence" value="ECO:0007669"/>
    <property type="project" value="UniProtKB-KW"/>
</dbReference>
<dbReference type="PANTHER" id="PTHR48042:SF12">
    <property type="entry name" value="ABC TRANSPORTER G FAMILY MEMBER 3"/>
    <property type="match status" value="1"/>
</dbReference>
<keyword evidence="6" id="KW-0067">ATP-binding</keyword>
<dbReference type="FunFam" id="3.40.50.300:FF:000932">
    <property type="entry name" value="ABC transporter G family member 3"/>
    <property type="match status" value="1"/>
</dbReference>
<feature type="region of interest" description="Disordered" evidence="9">
    <location>
        <begin position="1"/>
        <end position="46"/>
    </location>
</feature>
<dbReference type="EMBL" id="KN396759">
    <property type="protein sequence ID" value="KHG11961.1"/>
    <property type="molecule type" value="Genomic_DNA"/>
</dbReference>
<feature type="compositionally biased region" description="Polar residues" evidence="9">
    <location>
        <begin position="90"/>
        <end position="102"/>
    </location>
</feature>
<evidence type="ECO:0000256" key="7">
    <source>
        <dbReference type="ARBA" id="ARBA00022989"/>
    </source>
</evidence>
<dbReference type="InterPro" id="IPR013525">
    <property type="entry name" value="ABC2_TM"/>
</dbReference>
<evidence type="ECO:0000313" key="13">
    <source>
        <dbReference type="Proteomes" id="UP000032142"/>
    </source>
</evidence>
<dbReference type="InterPro" id="IPR027417">
    <property type="entry name" value="P-loop_NTPase"/>
</dbReference>
<dbReference type="CDD" id="cd03213">
    <property type="entry name" value="ABCG_EPDR"/>
    <property type="match status" value="1"/>
</dbReference>
<feature type="domain" description="ABC transporter" evidence="11">
    <location>
        <begin position="122"/>
        <end position="364"/>
    </location>
</feature>
<organism evidence="12 13">
    <name type="scientific">Gossypium arboreum</name>
    <name type="common">Tree cotton</name>
    <name type="synonym">Gossypium nanking</name>
    <dbReference type="NCBI Taxonomy" id="29729"/>
    <lineage>
        <taxon>Eukaryota</taxon>
        <taxon>Viridiplantae</taxon>
        <taxon>Streptophyta</taxon>
        <taxon>Embryophyta</taxon>
        <taxon>Tracheophyta</taxon>
        <taxon>Spermatophyta</taxon>
        <taxon>Magnoliopsida</taxon>
        <taxon>eudicotyledons</taxon>
        <taxon>Gunneridae</taxon>
        <taxon>Pentapetalae</taxon>
        <taxon>rosids</taxon>
        <taxon>malvids</taxon>
        <taxon>Malvales</taxon>
        <taxon>Malvaceae</taxon>
        <taxon>Malvoideae</taxon>
        <taxon>Gossypium</taxon>
    </lineage>
</organism>
<dbReference type="InterPro" id="IPR052215">
    <property type="entry name" value="Plant_ABCG"/>
</dbReference>
<dbReference type="Pfam" id="PF00005">
    <property type="entry name" value="ABC_tran"/>
    <property type="match status" value="1"/>
</dbReference>
<dbReference type="SMART" id="SM00382">
    <property type="entry name" value="AAA"/>
    <property type="match status" value="1"/>
</dbReference>
<dbReference type="InterPro" id="IPR003439">
    <property type="entry name" value="ABC_transporter-like_ATP-bd"/>
</dbReference>
<proteinExistence type="inferred from homology"/>
<dbReference type="GO" id="GO:0016887">
    <property type="term" value="F:ATP hydrolysis activity"/>
    <property type="evidence" value="ECO:0007669"/>
    <property type="project" value="InterPro"/>
</dbReference>
<evidence type="ECO:0000256" key="5">
    <source>
        <dbReference type="ARBA" id="ARBA00022741"/>
    </source>
</evidence>
<evidence type="ECO:0000256" key="8">
    <source>
        <dbReference type="ARBA" id="ARBA00023136"/>
    </source>
</evidence>
<keyword evidence="5" id="KW-0547">Nucleotide-binding</keyword>
<feature type="transmembrane region" description="Helical" evidence="10">
    <location>
        <begin position="564"/>
        <end position="587"/>
    </location>
</feature>
<evidence type="ECO:0000256" key="3">
    <source>
        <dbReference type="ARBA" id="ARBA00022448"/>
    </source>
</evidence>
<dbReference type="Gene3D" id="3.40.50.300">
    <property type="entry name" value="P-loop containing nucleotide triphosphate hydrolases"/>
    <property type="match status" value="1"/>
</dbReference>
<feature type="transmembrane region" description="Helical" evidence="10">
    <location>
        <begin position="459"/>
        <end position="480"/>
    </location>
</feature>
<comment type="subcellular location">
    <subcellularLocation>
        <location evidence="1">Membrane</location>
        <topology evidence="1">Multi-pass membrane protein</topology>
    </subcellularLocation>
</comment>
<dbReference type="PROSITE" id="PS50893">
    <property type="entry name" value="ABC_TRANSPORTER_2"/>
    <property type="match status" value="1"/>
</dbReference>
<sequence length="693" mass="77298">MPAVESKKRPDKSGSTMEEIQSQSDNYRSSSSSASSPASRVPSSNFFYLRKPGSLRQPISFEDSPEWEDTDADVRVEEGGDSINAATAPVSPSLSKLNSGSLPSPPMPEGTAVTRKTAGASVVWKDLAVTIKGKRKYSDKVVKSSNGYALPGTMTVIMGPAKSGKSTLLRAIAGRLHPSAKMYGEVFINGAKTRLLYGSYGFVDRETTLIGSLTVREYLYYSALLQLPGFFCQKKSVVEEAIQAMSLGDYANKLIGGHCYMKGLARGERRRVSIARELVMRPRILFIDEPLYHLDSVSALLMMVTLKKLASTGCTLIFTIYQSSTEVFGLFDRICLLSNGNTLFFGETLACLQHFSNAGFPCPIMQSPSDHFLRAINTDFDRIIAMCKNWQEGPLLKSKGKASNATRIAVLTWRSLLIMSREWKYYWIRLILYMILTLCIGTVFSGLGHSLSSVVKRVAAIFVFVSFTSLLSIAGVPALLKEVKIYASEESNQHSGALVFLFGQLLSSIPFLFLISISSSLVFYFLIGLRDGFSLLMYFVLNFFMCLFVNEGLLLAVTSLWQNIFWSILTLVTIHVVMMLSAGYLRIRNELPRPMWKYPLSYIAFHTYSIQGLLENEYLGTNFAVGQVRTISGFQALHSAYDISQSSNSKWENLLVLFLMAIGYRILVFVLLHFHVRKNVSLHRIWQCRKSTT</sequence>
<gene>
    <name evidence="12" type="ORF">F383_09915</name>
</gene>